<feature type="non-terminal residue" evidence="5">
    <location>
        <position position="1"/>
    </location>
</feature>
<evidence type="ECO:0000256" key="1">
    <source>
        <dbReference type="ARBA" id="ARBA00008668"/>
    </source>
</evidence>
<keyword evidence="3" id="KW-0443">Lipid metabolism</keyword>
<dbReference type="GO" id="GO:0016042">
    <property type="term" value="P:lipid catabolic process"/>
    <property type="evidence" value="ECO:0007669"/>
    <property type="project" value="UniProtKB-KW"/>
</dbReference>
<dbReference type="Pfam" id="PF00657">
    <property type="entry name" value="Lipase_GDSL"/>
    <property type="match status" value="1"/>
</dbReference>
<dbReference type="AlphaFoldDB" id="A0A1D1YXC0"/>
<evidence type="ECO:0000313" key="5">
    <source>
        <dbReference type="EMBL" id="JAT59262.1"/>
    </source>
</evidence>
<comment type="similarity">
    <text evidence="1">Belongs to the 'GDSL' lipolytic enzyme family.</text>
</comment>
<dbReference type="CDD" id="cd01846">
    <property type="entry name" value="fatty_acyltransferase_like"/>
    <property type="match status" value="1"/>
</dbReference>
<reference evidence="5" key="1">
    <citation type="submission" date="2015-07" db="EMBL/GenBank/DDBJ databases">
        <title>Transcriptome Assembly of Anthurium amnicola.</title>
        <authorList>
            <person name="Suzuki J."/>
        </authorList>
    </citation>
    <scope>NUCLEOTIDE SEQUENCE</scope>
</reference>
<dbReference type="InterPro" id="IPR036514">
    <property type="entry name" value="SGNH_hydro_sf"/>
</dbReference>
<organism evidence="5">
    <name type="scientific">Anthurium amnicola</name>
    <dbReference type="NCBI Taxonomy" id="1678845"/>
    <lineage>
        <taxon>Eukaryota</taxon>
        <taxon>Viridiplantae</taxon>
        <taxon>Streptophyta</taxon>
        <taxon>Embryophyta</taxon>
        <taxon>Tracheophyta</taxon>
        <taxon>Spermatophyta</taxon>
        <taxon>Magnoliopsida</taxon>
        <taxon>Liliopsida</taxon>
        <taxon>Araceae</taxon>
        <taxon>Pothoideae</taxon>
        <taxon>Potheae</taxon>
        <taxon>Anthurium</taxon>
    </lineage>
</organism>
<sequence>LTSKFCIFNICPRRKMLLGKSLNIYVGLLLYLFSIKIIETAPIYTIDRIPTVNETKACKFSKIIIFGDSTCDNGNTWRISGHTYPPEGYYEGRFSNGPTWAEYLGEYCHSEVENYAYGGATSDSKFVPATSGFKNKLIPVPGIKQEINDIYLPIAKNTSNTIINFDRTLFAVMLQGNDYIGVKKFVNPAHVVYNLYEQWTVLAKFGAKHIIINNFFNFKYLPMSWYRRFLFSFVSYAHNLSIKYYVWKFKREYKNVNLYILPMDEIWEELQQPSVREQLGLTDFSTPCVTKNDDNSIASVCTNKDQHFYWDSLHPSTKVHKFVGFRAYQILQNQNN</sequence>
<dbReference type="InterPro" id="IPR051058">
    <property type="entry name" value="GDSL_Est/Lipase"/>
</dbReference>
<dbReference type="Gene3D" id="3.40.50.1110">
    <property type="entry name" value="SGNH hydrolase"/>
    <property type="match status" value="1"/>
</dbReference>
<evidence type="ECO:0000256" key="2">
    <source>
        <dbReference type="ARBA" id="ARBA00022801"/>
    </source>
</evidence>
<proteinExistence type="inferred from homology"/>
<keyword evidence="2" id="KW-0378">Hydrolase</keyword>
<gene>
    <name evidence="5" type="primary">VPA0226_2</name>
    <name evidence="5" type="ORF">g.42455</name>
</gene>
<keyword evidence="4" id="KW-1133">Transmembrane helix</keyword>
<protein>
    <submittedName>
        <fullName evidence="5">Thermolabile hemolysin</fullName>
    </submittedName>
</protein>
<evidence type="ECO:0000256" key="4">
    <source>
        <dbReference type="SAM" id="Phobius"/>
    </source>
</evidence>
<dbReference type="EMBL" id="GDJX01008674">
    <property type="protein sequence ID" value="JAT59262.1"/>
    <property type="molecule type" value="Transcribed_RNA"/>
</dbReference>
<dbReference type="PANTHER" id="PTHR45648:SF22">
    <property type="entry name" value="GDSL LIPASE_ACYLHYDROLASE FAMILY PROTEIN (AFU_ORTHOLOGUE AFUA_4G14700)"/>
    <property type="match status" value="1"/>
</dbReference>
<evidence type="ECO:0000256" key="3">
    <source>
        <dbReference type="ARBA" id="ARBA00022963"/>
    </source>
</evidence>
<keyword evidence="4" id="KW-0812">Transmembrane</keyword>
<keyword evidence="3" id="KW-0442">Lipid degradation</keyword>
<dbReference type="InterPro" id="IPR001087">
    <property type="entry name" value="GDSL"/>
</dbReference>
<accession>A0A1D1YXC0</accession>
<dbReference type="SUPFAM" id="SSF52266">
    <property type="entry name" value="SGNH hydrolase"/>
    <property type="match status" value="1"/>
</dbReference>
<feature type="transmembrane region" description="Helical" evidence="4">
    <location>
        <begin position="22"/>
        <end position="44"/>
    </location>
</feature>
<name>A0A1D1YXC0_9ARAE</name>
<keyword evidence="4" id="KW-0472">Membrane</keyword>
<dbReference type="GO" id="GO:0016788">
    <property type="term" value="F:hydrolase activity, acting on ester bonds"/>
    <property type="evidence" value="ECO:0007669"/>
    <property type="project" value="InterPro"/>
</dbReference>
<dbReference type="PANTHER" id="PTHR45648">
    <property type="entry name" value="GDSL LIPASE/ACYLHYDROLASE FAMILY PROTEIN (AFU_ORTHOLOGUE AFUA_4G14700)"/>
    <property type="match status" value="1"/>
</dbReference>